<feature type="compositionally biased region" description="Basic and acidic residues" evidence="1">
    <location>
        <begin position="141"/>
        <end position="150"/>
    </location>
</feature>
<protein>
    <submittedName>
        <fullName evidence="3">Uncharacterized protein</fullName>
    </submittedName>
</protein>
<dbReference type="Proteomes" id="UP000500767">
    <property type="component" value="Chromosome"/>
</dbReference>
<evidence type="ECO:0000256" key="1">
    <source>
        <dbReference type="SAM" id="MobiDB-lite"/>
    </source>
</evidence>
<feature type="transmembrane region" description="Helical" evidence="2">
    <location>
        <begin position="12"/>
        <end position="35"/>
    </location>
</feature>
<gene>
    <name evidence="3" type="ORF">HN018_07005</name>
</gene>
<keyword evidence="4" id="KW-1185">Reference proteome</keyword>
<keyword evidence="2" id="KW-0812">Transmembrane</keyword>
<accession>A0A6M8HN22</accession>
<dbReference type="AlphaFoldDB" id="A0A6M8HN22"/>
<sequence>MSSGSGDTSIVLTLVQAGAFTTSITAIGGAIAWLIGRRDKRRAEKLAGERRDEDEIGEERKFYDERARNEIARIELEREAARAECRACHAQREVLVRRNFEDRESWLECLHEARRCQQILIAVYLSPPVPGQPPPVFDLLPDPRRRADPA</sequence>
<keyword evidence="2" id="KW-0472">Membrane</keyword>
<evidence type="ECO:0000313" key="4">
    <source>
        <dbReference type="Proteomes" id="UP000500767"/>
    </source>
</evidence>
<reference evidence="3 4" key="1">
    <citation type="journal article" date="2014" name="World J. Microbiol. Biotechnol.">
        <title>Biodiversity and physiological characteristics of Antarctic and Arctic lichens-associated bacteria.</title>
        <authorList>
            <person name="Lee Y.M."/>
            <person name="Kim E.H."/>
            <person name="Lee H.K."/>
            <person name="Hong S.G."/>
        </authorList>
    </citation>
    <scope>NUCLEOTIDE SEQUENCE [LARGE SCALE GENOMIC DNA]</scope>
    <source>
        <strain evidence="3 4">PAMC 26569</strain>
    </source>
</reference>
<dbReference type="KEGG" id="lck:HN018_07005"/>
<dbReference type="RefSeq" id="WP_171834810.1">
    <property type="nucleotide sequence ID" value="NZ_CP053708.1"/>
</dbReference>
<feature type="region of interest" description="Disordered" evidence="1">
    <location>
        <begin position="130"/>
        <end position="150"/>
    </location>
</feature>
<organism evidence="3 4">
    <name type="scientific">Lichenicola cladoniae</name>
    <dbReference type="NCBI Taxonomy" id="1484109"/>
    <lineage>
        <taxon>Bacteria</taxon>
        <taxon>Pseudomonadati</taxon>
        <taxon>Pseudomonadota</taxon>
        <taxon>Alphaproteobacteria</taxon>
        <taxon>Acetobacterales</taxon>
        <taxon>Acetobacteraceae</taxon>
        <taxon>Lichenicola</taxon>
    </lineage>
</organism>
<name>A0A6M8HN22_9PROT</name>
<evidence type="ECO:0000256" key="2">
    <source>
        <dbReference type="SAM" id="Phobius"/>
    </source>
</evidence>
<dbReference type="EMBL" id="CP053708">
    <property type="protein sequence ID" value="QKE89823.1"/>
    <property type="molecule type" value="Genomic_DNA"/>
</dbReference>
<proteinExistence type="predicted"/>
<keyword evidence="2" id="KW-1133">Transmembrane helix</keyword>
<evidence type="ECO:0000313" key="3">
    <source>
        <dbReference type="EMBL" id="QKE89823.1"/>
    </source>
</evidence>